<protein>
    <submittedName>
        <fullName evidence="2">Uncharacterized protein</fullName>
    </submittedName>
</protein>
<feature type="compositionally biased region" description="Polar residues" evidence="1">
    <location>
        <begin position="1"/>
        <end position="11"/>
    </location>
</feature>
<sequence>MVQSMNIAMENQNEDVEEKVIESPKLQNEMNGIEVGKKGEKEGIKEDGEHRVEKGESSTLRPSIPRSSKTNHRIIPTVNAVDNGKRNTGNTGRRVWNISASDIEGYDSSILPDSEN</sequence>
<proteinExistence type="predicted"/>
<keyword evidence="3" id="KW-1185">Reference proteome</keyword>
<feature type="compositionally biased region" description="Polar residues" evidence="1">
    <location>
        <begin position="57"/>
        <end position="68"/>
    </location>
</feature>
<accession>A0A8X7QBK2</accession>
<reference evidence="2 3" key="1">
    <citation type="submission" date="2020-02" db="EMBL/GenBank/DDBJ databases">
        <authorList>
            <person name="Ma Q."/>
            <person name="Huang Y."/>
            <person name="Song X."/>
            <person name="Pei D."/>
        </authorList>
    </citation>
    <scope>NUCLEOTIDE SEQUENCE [LARGE SCALE GENOMIC DNA]</scope>
    <source>
        <strain evidence="2">Sxm20200214</strain>
        <tissue evidence="2">Leaf</tissue>
    </source>
</reference>
<organism evidence="2 3">
    <name type="scientific">Brassica carinata</name>
    <name type="common">Ethiopian mustard</name>
    <name type="synonym">Abyssinian cabbage</name>
    <dbReference type="NCBI Taxonomy" id="52824"/>
    <lineage>
        <taxon>Eukaryota</taxon>
        <taxon>Viridiplantae</taxon>
        <taxon>Streptophyta</taxon>
        <taxon>Embryophyta</taxon>
        <taxon>Tracheophyta</taxon>
        <taxon>Spermatophyta</taxon>
        <taxon>Magnoliopsida</taxon>
        <taxon>eudicotyledons</taxon>
        <taxon>Gunneridae</taxon>
        <taxon>Pentapetalae</taxon>
        <taxon>rosids</taxon>
        <taxon>malvids</taxon>
        <taxon>Brassicales</taxon>
        <taxon>Brassicaceae</taxon>
        <taxon>Brassiceae</taxon>
        <taxon>Brassica</taxon>
    </lineage>
</organism>
<comment type="caution">
    <text evidence="2">The sequence shown here is derived from an EMBL/GenBank/DDBJ whole genome shotgun (WGS) entry which is preliminary data.</text>
</comment>
<evidence type="ECO:0000313" key="3">
    <source>
        <dbReference type="Proteomes" id="UP000886595"/>
    </source>
</evidence>
<evidence type="ECO:0000256" key="1">
    <source>
        <dbReference type="SAM" id="MobiDB-lite"/>
    </source>
</evidence>
<feature type="region of interest" description="Disordered" evidence="1">
    <location>
        <begin position="1"/>
        <end position="93"/>
    </location>
</feature>
<dbReference type="OrthoDB" id="10616361at2759"/>
<dbReference type="EMBL" id="JAAMPC010000014">
    <property type="protein sequence ID" value="KAG2266638.1"/>
    <property type="molecule type" value="Genomic_DNA"/>
</dbReference>
<feature type="compositionally biased region" description="Basic and acidic residues" evidence="1">
    <location>
        <begin position="35"/>
        <end position="56"/>
    </location>
</feature>
<dbReference type="AlphaFoldDB" id="A0A8X7QBK2"/>
<gene>
    <name evidence="2" type="ORF">Bca52824_073717</name>
</gene>
<name>A0A8X7QBK2_BRACI</name>
<dbReference type="Proteomes" id="UP000886595">
    <property type="component" value="Unassembled WGS sequence"/>
</dbReference>
<evidence type="ECO:0000313" key="2">
    <source>
        <dbReference type="EMBL" id="KAG2266638.1"/>
    </source>
</evidence>